<reference evidence="2 3" key="1">
    <citation type="journal article" date="2024" name="BMC Genomics">
        <title>De novo assembly and annotation of Popillia japonica's genome with initial clues to its potential as an invasive pest.</title>
        <authorList>
            <person name="Cucini C."/>
            <person name="Boschi S."/>
            <person name="Funari R."/>
            <person name="Cardaioli E."/>
            <person name="Iannotti N."/>
            <person name="Marturano G."/>
            <person name="Paoli F."/>
            <person name="Bruttini M."/>
            <person name="Carapelli A."/>
            <person name="Frati F."/>
            <person name="Nardi F."/>
        </authorList>
    </citation>
    <scope>NUCLEOTIDE SEQUENCE [LARGE SCALE GENOMIC DNA]</scope>
    <source>
        <strain evidence="2">DMR45628</strain>
    </source>
</reference>
<protein>
    <submittedName>
        <fullName evidence="2">Uncharacterized protein</fullName>
    </submittedName>
</protein>
<proteinExistence type="predicted"/>
<evidence type="ECO:0000256" key="1">
    <source>
        <dbReference type="SAM" id="MobiDB-lite"/>
    </source>
</evidence>
<evidence type="ECO:0000313" key="3">
    <source>
        <dbReference type="Proteomes" id="UP001458880"/>
    </source>
</evidence>
<accession>A0AAW1I8X2</accession>
<sequence length="420" mass="48073">MGKKQFSKESVFEIVSQDLLNSDYKYGAPVDKCLCRNIAQKLQGTKYGYYSTIFKLITKSIEFKTYLSGKTVNKPTSNLQKLTSETLRVAVGKINVTGTQILTNYRNKASLCGQLCKEFHLKNSLKNRMKIYKTWRKLTITDNKGEIEDTITVENNEVKQFSDQLPSNQQVRGVDREICKKSILKTKPFNYKKNTLINASKLILKEGKNLQNVKSDNTLRKIRSEALSQLDRDRDDLIDMIMMQNDHPEYIKEVSVPFNVKLFSIEQVNVLKWQSTEKDLPLIYFDATGGSVLRTPQTELALATIKATAQKGPTDTEKVQSTENTLSDLPGETTTTLHKASPFYKRYLYLTKNITMEQIGTEKNIFYNKEFMDIILNKYLPFCSLYTGLMLNNSPVSNALVENYFGQLKQITLEGQKNLK</sequence>
<gene>
    <name evidence="2" type="ORF">QE152_g38069</name>
</gene>
<dbReference type="Proteomes" id="UP001458880">
    <property type="component" value="Unassembled WGS sequence"/>
</dbReference>
<feature type="compositionally biased region" description="Polar residues" evidence="1">
    <location>
        <begin position="321"/>
        <end position="332"/>
    </location>
</feature>
<comment type="caution">
    <text evidence="2">The sequence shown here is derived from an EMBL/GenBank/DDBJ whole genome shotgun (WGS) entry which is preliminary data.</text>
</comment>
<keyword evidence="3" id="KW-1185">Reference proteome</keyword>
<feature type="region of interest" description="Disordered" evidence="1">
    <location>
        <begin position="313"/>
        <end position="332"/>
    </location>
</feature>
<organism evidence="2 3">
    <name type="scientific">Popillia japonica</name>
    <name type="common">Japanese beetle</name>
    <dbReference type="NCBI Taxonomy" id="7064"/>
    <lineage>
        <taxon>Eukaryota</taxon>
        <taxon>Metazoa</taxon>
        <taxon>Ecdysozoa</taxon>
        <taxon>Arthropoda</taxon>
        <taxon>Hexapoda</taxon>
        <taxon>Insecta</taxon>
        <taxon>Pterygota</taxon>
        <taxon>Neoptera</taxon>
        <taxon>Endopterygota</taxon>
        <taxon>Coleoptera</taxon>
        <taxon>Polyphaga</taxon>
        <taxon>Scarabaeiformia</taxon>
        <taxon>Scarabaeidae</taxon>
        <taxon>Rutelinae</taxon>
        <taxon>Popillia</taxon>
    </lineage>
</organism>
<dbReference type="AlphaFoldDB" id="A0AAW1I8X2"/>
<dbReference type="EMBL" id="JASPKY010000779">
    <property type="protein sequence ID" value="KAK9685400.1"/>
    <property type="molecule type" value="Genomic_DNA"/>
</dbReference>
<evidence type="ECO:0000313" key="2">
    <source>
        <dbReference type="EMBL" id="KAK9685400.1"/>
    </source>
</evidence>
<name>A0AAW1I8X2_POPJA</name>